<name>A0A8J1UA67_OWEFU</name>
<dbReference type="EMBL" id="CAIIXF020000001">
    <property type="protein sequence ID" value="CAH1773219.1"/>
    <property type="molecule type" value="Genomic_DNA"/>
</dbReference>
<reference evidence="7" key="1">
    <citation type="submission" date="2022-03" db="EMBL/GenBank/DDBJ databases">
        <authorList>
            <person name="Martin C."/>
        </authorList>
    </citation>
    <scope>NUCLEOTIDE SEQUENCE</scope>
</reference>
<evidence type="ECO:0000313" key="8">
    <source>
        <dbReference type="Proteomes" id="UP000749559"/>
    </source>
</evidence>
<dbReference type="Gene3D" id="2.60.200.30">
    <property type="entry name" value="Probable inorganic polyphosphate/atp-NAD kinase, domain 2"/>
    <property type="match status" value="1"/>
</dbReference>
<dbReference type="SUPFAM" id="SSF111331">
    <property type="entry name" value="NAD kinase/diacylglycerol kinase-like"/>
    <property type="match status" value="1"/>
</dbReference>
<proteinExistence type="inferred from homology"/>
<dbReference type="Pfam" id="PF01513">
    <property type="entry name" value="NAD_kinase"/>
    <property type="match status" value="1"/>
</dbReference>
<evidence type="ECO:0000256" key="1">
    <source>
        <dbReference type="ARBA" id="ARBA00010995"/>
    </source>
</evidence>
<evidence type="ECO:0000256" key="6">
    <source>
        <dbReference type="ARBA" id="ARBA00023027"/>
    </source>
</evidence>
<dbReference type="InterPro" id="IPR002504">
    <property type="entry name" value="NADK"/>
</dbReference>
<dbReference type="GO" id="GO:0003951">
    <property type="term" value="F:NAD+ kinase activity"/>
    <property type="evidence" value="ECO:0007669"/>
    <property type="project" value="UniProtKB-EC"/>
</dbReference>
<dbReference type="InterPro" id="IPR017437">
    <property type="entry name" value="ATP-NAD_kinase_PpnK-typ_C"/>
</dbReference>
<dbReference type="GO" id="GO:0005739">
    <property type="term" value="C:mitochondrion"/>
    <property type="evidence" value="ECO:0007669"/>
    <property type="project" value="TreeGrafter"/>
</dbReference>
<dbReference type="AlphaFoldDB" id="A0A8J1UA67"/>
<organism evidence="7 8">
    <name type="scientific">Owenia fusiformis</name>
    <name type="common">Polychaete worm</name>
    <dbReference type="NCBI Taxonomy" id="6347"/>
    <lineage>
        <taxon>Eukaryota</taxon>
        <taxon>Metazoa</taxon>
        <taxon>Spiralia</taxon>
        <taxon>Lophotrochozoa</taxon>
        <taxon>Annelida</taxon>
        <taxon>Polychaeta</taxon>
        <taxon>Sedentaria</taxon>
        <taxon>Canalipalpata</taxon>
        <taxon>Sabellida</taxon>
        <taxon>Oweniida</taxon>
        <taxon>Oweniidae</taxon>
        <taxon>Owenia</taxon>
    </lineage>
</organism>
<dbReference type="GO" id="GO:0019674">
    <property type="term" value="P:NAD+ metabolic process"/>
    <property type="evidence" value="ECO:0007669"/>
    <property type="project" value="InterPro"/>
</dbReference>
<protein>
    <recommendedName>
        <fullName evidence="2">NAD(+) kinase</fullName>
        <ecNumber evidence="2">2.7.1.23</ecNumber>
    </recommendedName>
</protein>
<dbReference type="PANTHER" id="PTHR13158:SF5">
    <property type="entry name" value="NAD KINASE 2, MITOCHONDRIAL"/>
    <property type="match status" value="1"/>
</dbReference>
<dbReference type="Gene3D" id="3.40.50.10330">
    <property type="entry name" value="Probable inorganic polyphosphate/atp-NAD kinase, domain 1"/>
    <property type="match status" value="1"/>
</dbReference>
<dbReference type="OrthoDB" id="185618at2759"/>
<evidence type="ECO:0000256" key="2">
    <source>
        <dbReference type="ARBA" id="ARBA00012120"/>
    </source>
</evidence>
<evidence type="ECO:0000256" key="4">
    <source>
        <dbReference type="ARBA" id="ARBA00022777"/>
    </source>
</evidence>
<dbReference type="Proteomes" id="UP000749559">
    <property type="component" value="Unassembled WGS sequence"/>
</dbReference>
<evidence type="ECO:0000313" key="7">
    <source>
        <dbReference type="EMBL" id="CAH1773219.1"/>
    </source>
</evidence>
<keyword evidence="5" id="KW-0521">NADP</keyword>
<comment type="caution">
    <text evidence="7">The sequence shown here is derived from an EMBL/GenBank/DDBJ whole genome shotgun (WGS) entry which is preliminary data.</text>
</comment>
<dbReference type="InterPro" id="IPR016064">
    <property type="entry name" value="NAD/diacylglycerol_kinase_sf"/>
</dbReference>
<keyword evidence="8" id="KW-1185">Reference proteome</keyword>
<evidence type="ECO:0000256" key="3">
    <source>
        <dbReference type="ARBA" id="ARBA00022679"/>
    </source>
</evidence>
<accession>A0A8J1UA67</accession>
<sequence>MWHNRLIRTIGNVQNCQNILQVSVYGHFSRRNLFQNGDQSAFNPKTAAVVTKMTRYEYEKKFFKGTEDELKQYLYSKGSDYNILLMRYRTHQNSLNSIVNALQKKNIETRVLTRFDYTQDLIDSGWPDVVFTAGGDGTYLLAASKVTNQDIPVIGVNSDPARSEGYLCIPKQLSTNFSHALDRLLDGKFRWKRRQRIRVTMSGKHMDDDPVELHDSQLKALELRSVEHVKENEVICQPSKQVEKKPSRILPHLALNEVFIGETNSARVSYYEISIDGSPSVKQKSSGITVCTGTGSSSWHFHINHITKEDIKKILRIANEISDCKLPKDVELLSRKLTRRFNCSLKFPPEEHKMAYTVRDPVINGIFQVTKARGFVNKMEVKSRLWDACLVLDGSSSFSFNDGAIATLEMREEDALRTVDLE</sequence>
<dbReference type="PANTHER" id="PTHR13158">
    <property type="match status" value="1"/>
</dbReference>
<keyword evidence="3" id="KW-0808">Transferase</keyword>
<keyword evidence="6" id="KW-0520">NAD</keyword>
<gene>
    <name evidence="7" type="ORF">OFUS_LOCUS845</name>
</gene>
<keyword evidence="4" id="KW-0418">Kinase</keyword>
<dbReference type="InterPro" id="IPR017438">
    <property type="entry name" value="ATP-NAD_kinase_N"/>
</dbReference>
<dbReference type="GO" id="GO:0006741">
    <property type="term" value="P:NADP+ biosynthetic process"/>
    <property type="evidence" value="ECO:0007669"/>
    <property type="project" value="InterPro"/>
</dbReference>
<evidence type="ECO:0000256" key="5">
    <source>
        <dbReference type="ARBA" id="ARBA00022857"/>
    </source>
</evidence>
<dbReference type="EC" id="2.7.1.23" evidence="2"/>
<comment type="similarity">
    <text evidence="1">Belongs to the NAD kinase family.</text>
</comment>